<accession>A0A1G8CTV5</accession>
<organism evidence="4 5">
    <name type="scientific">Microbacterium pygmaeum</name>
    <dbReference type="NCBI Taxonomy" id="370764"/>
    <lineage>
        <taxon>Bacteria</taxon>
        <taxon>Bacillati</taxon>
        <taxon>Actinomycetota</taxon>
        <taxon>Actinomycetes</taxon>
        <taxon>Micrococcales</taxon>
        <taxon>Microbacteriaceae</taxon>
        <taxon>Microbacterium</taxon>
    </lineage>
</organism>
<evidence type="ECO:0008006" key="6">
    <source>
        <dbReference type="Google" id="ProtNLM"/>
    </source>
</evidence>
<feature type="transmembrane region" description="Helical" evidence="3">
    <location>
        <begin position="66"/>
        <end position="84"/>
    </location>
</feature>
<evidence type="ECO:0000256" key="2">
    <source>
        <dbReference type="SAM" id="MobiDB-lite"/>
    </source>
</evidence>
<feature type="transmembrane region" description="Helical" evidence="3">
    <location>
        <begin position="30"/>
        <end position="54"/>
    </location>
</feature>
<feature type="region of interest" description="Disordered" evidence="2">
    <location>
        <begin position="114"/>
        <end position="139"/>
    </location>
</feature>
<evidence type="ECO:0000256" key="3">
    <source>
        <dbReference type="SAM" id="Phobius"/>
    </source>
</evidence>
<keyword evidence="3" id="KW-0812">Transmembrane</keyword>
<reference evidence="4 5" key="1">
    <citation type="submission" date="2016-10" db="EMBL/GenBank/DDBJ databases">
        <authorList>
            <person name="de Groot N.N."/>
        </authorList>
    </citation>
    <scope>NUCLEOTIDE SEQUENCE [LARGE SCALE GENOMIC DNA]</scope>
    <source>
        <strain evidence="4 5">DSM 23142</strain>
    </source>
</reference>
<keyword evidence="3" id="KW-1133">Transmembrane helix</keyword>
<dbReference type="Pfam" id="PF10066">
    <property type="entry name" value="DUF2304"/>
    <property type="match status" value="1"/>
</dbReference>
<keyword evidence="1" id="KW-0175">Coiled coil</keyword>
<gene>
    <name evidence="4" type="ORF">SAMN04489810_3155</name>
</gene>
<keyword evidence="3" id="KW-0472">Membrane</keyword>
<evidence type="ECO:0000313" key="5">
    <source>
        <dbReference type="Proteomes" id="UP000199009"/>
    </source>
</evidence>
<feature type="transmembrane region" description="Helical" evidence="3">
    <location>
        <begin position="6"/>
        <end position="23"/>
    </location>
</feature>
<dbReference type="Proteomes" id="UP000199009">
    <property type="component" value="Chromosome I"/>
</dbReference>
<dbReference type="AlphaFoldDB" id="A0A1G8CTV5"/>
<evidence type="ECO:0000313" key="4">
    <source>
        <dbReference type="EMBL" id="SDH48380.1"/>
    </source>
</evidence>
<keyword evidence="5" id="KW-1185">Reference proteome</keyword>
<sequence>MIVAAGIIFALLVLALIVGLLLRRSLREKYAVLWIVIGLAILILALFPSLLVGLSNLFGVAVPSNLIFALAIVLLVGVALHLSWELSHAEDEVRRLAEDVAILRADLEDIRAAAAASGVGPEHGSTEEERGAVADDERD</sequence>
<protein>
    <recommendedName>
        <fullName evidence="6">DUF2304 domain-containing protein</fullName>
    </recommendedName>
</protein>
<proteinExistence type="predicted"/>
<evidence type="ECO:0000256" key="1">
    <source>
        <dbReference type="SAM" id="Coils"/>
    </source>
</evidence>
<dbReference type="InterPro" id="IPR019277">
    <property type="entry name" value="DUF2304"/>
</dbReference>
<feature type="compositionally biased region" description="Basic and acidic residues" evidence="2">
    <location>
        <begin position="124"/>
        <end position="139"/>
    </location>
</feature>
<feature type="coiled-coil region" evidence="1">
    <location>
        <begin position="86"/>
        <end position="113"/>
    </location>
</feature>
<dbReference type="RefSeq" id="WP_091492153.1">
    <property type="nucleotide sequence ID" value="NZ_LT629692.1"/>
</dbReference>
<dbReference type="STRING" id="370764.SAMN04489810_3155"/>
<dbReference type="EMBL" id="LT629692">
    <property type="protein sequence ID" value="SDH48380.1"/>
    <property type="molecule type" value="Genomic_DNA"/>
</dbReference>
<name>A0A1G8CTV5_9MICO</name>